<proteinExistence type="predicted"/>
<gene>
    <name evidence="1" type="ORF">HPB50_001396</name>
</gene>
<dbReference type="Proteomes" id="UP000821845">
    <property type="component" value="Chromosome 7"/>
</dbReference>
<evidence type="ECO:0000313" key="2">
    <source>
        <dbReference type="Proteomes" id="UP000821845"/>
    </source>
</evidence>
<name>A0ACB7RRZ3_HYAAI</name>
<evidence type="ECO:0000313" key="1">
    <source>
        <dbReference type="EMBL" id="KAH6925155.1"/>
    </source>
</evidence>
<dbReference type="EMBL" id="CM023487">
    <property type="protein sequence ID" value="KAH6925155.1"/>
    <property type="molecule type" value="Genomic_DNA"/>
</dbReference>
<accession>A0ACB7RRZ3</accession>
<protein>
    <submittedName>
        <fullName evidence="1">Uncharacterized protein</fullName>
    </submittedName>
</protein>
<organism evidence="1 2">
    <name type="scientific">Hyalomma asiaticum</name>
    <name type="common">Tick</name>
    <dbReference type="NCBI Taxonomy" id="266040"/>
    <lineage>
        <taxon>Eukaryota</taxon>
        <taxon>Metazoa</taxon>
        <taxon>Ecdysozoa</taxon>
        <taxon>Arthropoda</taxon>
        <taxon>Chelicerata</taxon>
        <taxon>Arachnida</taxon>
        <taxon>Acari</taxon>
        <taxon>Parasitiformes</taxon>
        <taxon>Ixodida</taxon>
        <taxon>Ixodoidea</taxon>
        <taxon>Ixodidae</taxon>
        <taxon>Hyalomminae</taxon>
        <taxon>Hyalomma</taxon>
    </lineage>
</organism>
<comment type="caution">
    <text evidence="1">The sequence shown here is derived from an EMBL/GenBank/DDBJ whole genome shotgun (WGS) entry which is preliminary data.</text>
</comment>
<sequence length="1518" mass="167785">MQKLASKLGPAAGANREIRVLTETKDRLEKLLSDRITALEEALAELQQQRTTLNQCSEELDDLCRRLEALGGPLGPAVQDAEVLLSALQLLGALLERCEATLQKTQGQLGRAKQALSLRQQYHQLREQVAQAIARLTDTVAVLEKAKKPAAEKLPQYDNLLAQVADAEGQLTSAQDKGEALAEEGSSADHNAILGDLGNLKSQLASLRKSIQNLKTQEQGLLAEQERQLQALEKTLQDLRADEAQARSRPALTMQPESIDAELESHKELQRQSEEHLEEARKLEEQLFKELPSELLASRAQEELSELALLRSTLPQQLQERGHYLGCAQALRRDYWAQRDALVDWLDRAERIVAAAKDGVDLDGLDARCKELRDVCSETAGYSECLRSLQALLTQIRPTMDPEASQLPEQELSTLQQRLTALSANARAALDTAQNDLASWASFGKLREQLEALLATLEPSEDKPASIRALRKALQSLGRLQEEAQRSQPLLAQLSEAARVLERKSGPATRDLPGNQAKTLSKRWQEAMDDIQARKERMAKALADWEAYSQALSRARTTLEAREHDLVALQPLLLDVTAAENALESLLSQVTGEPLGAQVEEAGRKAEPVLSYLDWASQPAATGLRNELQALRDRHSQLQKSIEQHLQGVREERAAQAAFEEKVASLREGLLEMERDIGAAPTCGEDEDQVQKNLQMLRERLSFLDREVRATTRSAHERYSERRQGVPEVVEQALASVELLSENVMAALEGKEREFKKARTARADYCEGSKALAAWLQKAQGILQRKGDSPEVTKENLVALNAELPGVRRDAERRVVQSGNLVVECLGDTEQAKSVRATITSLTDQLQQVESWIRERLSEVEDALEAWARFLQLHEAHKTWLDMKELAVAKREPLNTLAVARQCLSQCQEVNRDMASGQSQLAEMSSLVQRIGRSCHVGPLLEKLDAAEERQRNLEGRLVQELALLQELVEEWEQCERKARDCQTWLERTRSSLEAPQLRRKSLRDQLALREKMLADLSSQQTKMAMSLEKLRVHLRGWASYAPEENAMVATVLELSRQLQGLQEKLDSRCQELSACLAQARLENSYIHAAHDEQYSQDLLHVRQLLSQSEHRLKLALGAIGNTPAERTLNLKLQEALKDEVRKYRHQMTELQDHIRKLNQRQLPDEVPFNVSTDTSYKRYVRSPRGSARPSREATPEPGQASSSSMPGLDFRGAPFLQLPRGAHSLPSESHEHLEEPEQVPITLVAPVTQSLAPTASQEKHAKSGPAKSSSKDKLSQQKKADGKAQQSKSAAESRQAEISGEASLAPRPTYAEILSGRASPQPTLVTESSTDDEPLQPEVKQCHPTKDSGQDDKDSHASAVEVPVTVDTQTAERLNGTTQPVETVHKELLSPTGESKRLTYAQVARMGSPVPGYEGVVESRSETVAGEDGSGGVRESGVVSKDAVGVVPQRTGADDSGAGSPEQRQGTPLEETASKKKAKKKRKGLPEEASAREPVGEGGGENAGRHSDGCLDPASKV</sequence>
<reference evidence="1" key="1">
    <citation type="submission" date="2020-05" db="EMBL/GenBank/DDBJ databases">
        <title>Large-scale comparative analyses of tick genomes elucidate their genetic diversity and vector capacities.</title>
        <authorList>
            <person name="Jia N."/>
            <person name="Wang J."/>
            <person name="Shi W."/>
            <person name="Du L."/>
            <person name="Sun Y."/>
            <person name="Zhan W."/>
            <person name="Jiang J."/>
            <person name="Wang Q."/>
            <person name="Zhang B."/>
            <person name="Ji P."/>
            <person name="Sakyi L.B."/>
            <person name="Cui X."/>
            <person name="Yuan T."/>
            <person name="Jiang B."/>
            <person name="Yang W."/>
            <person name="Lam T.T.-Y."/>
            <person name="Chang Q."/>
            <person name="Ding S."/>
            <person name="Wang X."/>
            <person name="Zhu J."/>
            <person name="Ruan X."/>
            <person name="Zhao L."/>
            <person name="Wei J."/>
            <person name="Que T."/>
            <person name="Du C."/>
            <person name="Cheng J."/>
            <person name="Dai P."/>
            <person name="Han X."/>
            <person name="Huang E."/>
            <person name="Gao Y."/>
            <person name="Liu J."/>
            <person name="Shao H."/>
            <person name="Ye R."/>
            <person name="Li L."/>
            <person name="Wei W."/>
            <person name="Wang X."/>
            <person name="Wang C."/>
            <person name="Yang T."/>
            <person name="Huo Q."/>
            <person name="Li W."/>
            <person name="Guo W."/>
            <person name="Chen H."/>
            <person name="Zhou L."/>
            <person name="Ni X."/>
            <person name="Tian J."/>
            <person name="Zhou Y."/>
            <person name="Sheng Y."/>
            <person name="Liu T."/>
            <person name="Pan Y."/>
            <person name="Xia L."/>
            <person name="Li J."/>
            <person name="Zhao F."/>
            <person name="Cao W."/>
        </authorList>
    </citation>
    <scope>NUCLEOTIDE SEQUENCE</scope>
    <source>
        <strain evidence="1">Hyas-2018</strain>
    </source>
</reference>
<keyword evidence="2" id="KW-1185">Reference proteome</keyword>